<evidence type="ECO:0000256" key="2">
    <source>
        <dbReference type="ARBA" id="ARBA00022475"/>
    </source>
</evidence>
<feature type="domain" description="ABC3 transporter permease C-terminal" evidence="8">
    <location>
        <begin position="314"/>
        <end position="435"/>
    </location>
</feature>
<reference evidence="10" key="1">
    <citation type="submission" date="2023-03" db="EMBL/GenBank/DDBJ databases">
        <title>Edaphobacter sp.</title>
        <authorList>
            <person name="Huber K.J."/>
            <person name="Papendorf J."/>
            <person name="Pilke C."/>
            <person name="Bunk B."/>
            <person name="Sproeer C."/>
            <person name="Pester M."/>
        </authorList>
    </citation>
    <scope>NUCLEOTIDE SEQUENCE</scope>
    <source>
        <strain evidence="10">DSM 110680</strain>
    </source>
</reference>
<feature type="transmembrane region" description="Helical" evidence="7">
    <location>
        <begin position="312"/>
        <end position="333"/>
    </location>
</feature>
<evidence type="ECO:0000256" key="5">
    <source>
        <dbReference type="ARBA" id="ARBA00023136"/>
    </source>
</evidence>
<evidence type="ECO:0000256" key="7">
    <source>
        <dbReference type="SAM" id="Phobius"/>
    </source>
</evidence>
<dbReference type="PANTHER" id="PTHR30572">
    <property type="entry name" value="MEMBRANE COMPONENT OF TRANSPORTER-RELATED"/>
    <property type="match status" value="1"/>
</dbReference>
<accession>A0AAU7DPK0</accession>
<feature type="transmembrane region" description="Helical" evidence="7">
    <location>
        <begin position="783"/>
        <end position="806"/>
    </location>
</feature>
<evidence type="ECO:0000256" key="4">
    <source>
        <dbReference type="ARBA" id="ARBA00022989"/>
    </source>
</evidence>
<evidence type="ECO:0000256" key="6">
    <source>
        <dbReference type="ARBA" id="ARBA00038076"/>
    </source>
</evidence>
<comment type="similarity">
    <text evidence="6">Belongs to the ABC-4 integral membrane protein family.</text>
</comment>
<comment type="subcellular location">
    <subcellularLocation>
        <location evidence="1">Cell membrane</location>
        <topology evidence="1">Multi-pass membrane protein</topology>
    </subcellularLocation>
</comment>
<protein>
    <submittedName>
        <fullName evidence="10">ABC transporter permease</fullName>
    </submittedName>
</protein>
<dbReference type="InterPro" id="IPR050250">
    <property type="entry name" value="Macrolide_Exporter_MacB"/>
</dbReference>
<organism evidence="10">
    <name type="scientific">Telmatobacter sp. DSM 110680</name>
    <dbReference type="NCBI Taxonomy" id="3036704"/>
    <lineage>
        <taxon>Bacteria</taxon>
        <taxon>Pseudomonadati</taxon>
        <taxon>Acidobacteriota</taxon>
        <taxon>Terriglobia</taxon>
        <taxon>Terriglobales</taxon>
        <taxon>Acidobacteriaceae</taxon>
        <taxon>Telmatobacter</taxon>
    </lineage>
</organism>
<proteinExistence type="inferred from homology"/>
<feature type="domain" description="ABC3 transporter permease C-terminal" evidence="8">
    <location>
        <begin position="735"/>
        <end position="848"/>
    </location>
</feature>
<feature type="transmembrane region" description="Helical" evidence="7">
    <location>
        <begin position="735"/>
        <end position="757"/>
    </location>
</feature>
<dbReference type="RefSeq" id="WP_348264823.1">
    <property type="nucleotide sequence ID" value="NZ_CP121196.1"/>
</dbReference>
<dbReference type="Pfam" id="PF02687">
    <property type="entry name" value="FtsX"/>
    <property type="match status" value="2"/>
</dbReference>
<dbReference type="PANTHER" id="PTHR30572:SF4">
    <property type="entry name" value="ABC TRANSPORTER PERMEASE YTRF"/>
    <property type="match status" value="1"/>
</dbReference>
<feature type="transmembrane region" description="Helical" evidence="7">
    <location>
        <begin position="457"/>
        <end position="475"/>
    </location>
</feature>
<dbReference type="AlphaFoldDB" id="A0AAU7DPK0"/>
<dbReference type="InterPro" id="IPR017800">
    <property type="entry name" value="ADOP"/>
</dbReference>
<feature type="transmembrane region" description="Helical" evidence="7">
    <location>
        <begin position="360"/>
        <end position="382"/>
    </location>
</feature>
<evidence type="ECO:0000256" key="3">
    <source>
        <dbReference type="ARBA" id="ARBA00022692"/>
    </source>
</evidence>
<feature type="transmembrane region" description="Helical" evidence="7">
    <location>
        <begin position="25"/>
        <end position="51"/>
    </location>
</feature>
<name>A0AAU7DPK0_9BACT</name>
<keyword evidence="3 7" id="KW-0812">Transmembrane</keyword>
<dbReference type="EMBL" id="CP121196">
    <property type="protein sequence ID" value="XBH19604.1"/>
    <property type="molecule type" value="Genomic_DNA"/>
</dbReference>
<gene>
    <name evidence="10" type="ORF">P8935_09855</name>
</gene>
<keyword evidence="5 7" id="KW-0472">Membrane</keyword>
<dbReference type="Pfam" id="PF12704">
    <property type="entry name" value="MacB_PCD"/>
    <property type="match status" value="2"/>
</dbReference>
<evidence type="ECO:0000259" key="8">
    <source>
        <dbReference type="Pfam" id="PF02687"/>
    </source>
</evidence>
<evidence type="ECO:0000256" key="1">
    <source>
        <dbReference type="ARBA" id="ARBA00004651"/>
    </source>
</evidence>
<feature type="domain" description="MacB-like periplasmic core" evidence="9">
    <location>
        <begin position="566"/>
        <end position="664"/>
    </location>
</feature>
<dbReference type="NCBIfam" id="TIGR03434">
    <property type="entry name" value="ADOP"/>
    <property type="match status" value="1"/>
</dbReference>
<sequence>MNQALNNTMQDLRYALRQLRKSPGFTITATLTLALGIGANTAIFTLVQGILLRRLPVSDPKQLYRIGDNGDCCVEGGFPGDASDTGDFTIFSTDLYQHLRNTTPEFEQLAAMQAGGGMYSVRHGSAAAKPLRGEFVSGNYFSTLGLRAYTGRALSDQDDQPSAAPATVLSYKAWQGEYAGDPTIVGSTIFIQAKPFTVIGIAPPGFFGDRVTDGPPDFWMPLQTEPYIRGDSAILHHQESHWLYLLGRVRPGTSIGALQSKITVTLRQWLYTRPVLTANGGATLIPKMHVVLSPGGGGIQNLQQEAGKGLKFLMILSSVVLLIACANIANLMLARSTTRRADIALRMALGSGRRRVMRQILTESILLSCIGGLVGLAVAYLGSHTILALAFPEARNMPVDASPSPIVLGFAFLISLVTGVLFGTAPAWMSTHAQPAEALRGVNRSSRDRSSLPQKSLVVFQAALSLVLLAGAILMTKTLVNLEHQNFGIATSNRYVLHFDPAGAGYTIDRLPGLYRQIDERFSALPGVTNVGMALYSPLEGDNWGECVIQQGHPAPRPGDKCGSTWDRVSTHFLDSVGVSILRGRGFTEQDTANSPQVVLVNQTFVKRFFPNQDPIGQHFGIDFPQFSGSFEIVGVFADFKLNNPRDDIRPVYLRALTQQFPYHMESMDSGETQSMFINSMVLSFNRPQQNAEQLVRRTLAEIDPNLTVMDLRSLDAQVAGNFNGDRLTAELSSLFGMLSLILASVGLYGVMSYFVARRTSEIGIRMALGATRSSVLSMVMRGALWQVIIGLCLGIPASLYAGYLMKSLLYGVGSYDPWALAGAPFMLLLCAVAAGFIPARRAASIEPMRALRIE</sequence>
<dbReference type="GO" id="GO:0022857">
    <property type="term" value="F:transmembrane transporter activity"/>
    <property type="evidence" value="ECO:0007669"/>
    <property type="project" value="TreeGrafter"/>
</dbReference>
<keyword evidence="2" id="KW-1003">Cell membrane</keyword>
<dbReference type="GO" id="GO:0005886">
    <property type="term" value="C:plasma membrane"/>
    <property type="evidence" value="ECO:0007669"/>
    <property type="project" value="UniProtKB-SubCell"/>
</dbReference>
<dbReference type="InterPro" id="IPR003838">
    <property type="entry name" value="ABC3_permease_C"/>
</dbReference>
<evidence type="ECO:0000313" key="10">
    <source>
        <dbReference type="EMBL" id="XBH19604.1"/>
    </source>
</evidence>
<feature type="transmembrane region" description="Helical" evidence="7">
    <location>
        <begin position="402"/>
        <end position="422"/>
    </location>
</feature>
<feature type="domain" description="MacB-like periplasmic core" evidence="9">
    <location>
        <begin position="26"/>
        <end position="263"/>
    </location>
</feature>
<feature type="transmembrane region" description="Helical" evidence="7">
    <location>
        <begin position="818"/>
        <end position="840"/>
    </location>
</feature>
<keyword evidence="4 7" id="KW-1133">Transmembrane helix</keyword>
<evidence type="ECO:0000259" key="9">
    <source>
        <dbReference type="Pfam" id="PF12704"/>
    </source>
</evidence>
<dbReference type="InterPro" id="IPR025857">
    <property type="entry name" value="MacB_PCD"/>
</dbReference>